<accession>A0A7U2NQI7</accession>
<evidence type="ECO:0000256" key="1">
    <source>
        <dbReference type="SAM" id="Phobius"/>
    </source>
</evidence>
<organism evidence="3 4">
    <name type="scientific">Phaeosphaeria nodorum (strain SN15 / ATCC MYA-4574 / FGSC 10173)</name>
    <name type="common">Glume blotch fungus</name>
    <name type="synonym">Parastagonospora nodorum</name>
    <dbReference type="NCBI Taxonomy" id="321614"/>
    <lineage>
        <taxon>Eukaryota</taxon>
        <taxon>Fungi</taxon>
        <taxon>Dikarya</taxon>
        <taxon>Ascomycota</taxon>
        <taxon>Pezizomycotina</taxon>
        <taxon>Dothideomycetes</taxon>
        <taxon>Pleosporomycetidae</taxon>
        <taxon>Pleosporales</taxon>
        <taxon>Pleosporineae</taxon>
        <taxon>Phaeosphaeriaceae</taxon>
        <taxon>Parastagonospora</taxon>
    </lineage>
</organism>
<gene>
    <name evidence="3" type="ORF">JI435_136360</name>
</gene>
<name>A0A7U2NQI7_PHANO</name>
<reference evidence="4" key="1">
    <citation type="journal article" date="2021" name="BMC Genomics">
        <title>Chromosome-level genome assembly and manually-curated proteome of model necrotroph Parastagonospora nodorum Sn15 reveals a genome-wide trove of candidate effector homologs, and redundancy of virulence-related functions within an accessory chromosome.</title>
        <authorList>
            <person name="Bertazzoni S."/>
            <person name="Jones D.A.B."/>
            <person name="Phan H.T."/>
            <person name="Tan K.-C."/>
            <person name="Hane J.K."/>
        </authorList>
    </citation>
    <scope>NUCLEOTIDE SEQUENCE [LARGE SCALE GENOMIC DNA]</scope>
    <source>
        <strain evidence="4">SN15 / ATCC MYA-4574 / FGSC 10173)</strain>
    </source>
</reference>
<dbReference type="KEGG" id="pno:SNOG_13636"/>
<evidence type="ECO:0008006" key="5">
    <source>
        <dbReference type="Google" id="ProtNLM"/>
    </source>
</evidence>
<feature type="transmembrane region" description="Helical" evidence="1">
    <location>
        <begin position="119"/>
        <end position="139"/>
    </location>
</feature>
<keyword evidence="1" id="KW-0812">Transmembrane</keyword>
<proteinExistence type="predicted"/>
<feature type="transmembrane region" description="Helical" evidence="1">
    <location>
        <begin position="159"/>
        <end position="176"/>
    </location>
</feature>
<dbReference type="AlphaFoldDB" id="A0A7U2NQI7"/>
<feature type="signal peptide" evidence="2">
    <location>
        <begin position="1"/>
        <end position="18"/>
    </location>
</feature>
<keyword evidence="4" id="KW-1185">Reference proteome</keyword>
<dbReference type="VEuPathDB" id="FungiDB:JI435_136360"/>
<keyword evidence="1" id="KW-0472">Membrane</keyword>
<feature type="chain" id="PRO_5034242356" description="Abscisic acid G-protein coupled receptor-like domain-containing protein" evidence="2">
    <location>
        <begin position="19"/>
        <end position="177"/>
    </location>
</feature>
<dbReference type="RefSeq" id="XP_001803842.1">
    <property type="nucleotide sequence ID" value="XM_001803790.1"/>
</dbReference>
<sequence>MNFLQIVLMCALLAIVYGRYKTEVIDACHATTSTLSLNLPSINIPYWFKVLNDLKHQSSHLTAPFKSRAFAALPLALRVQLGITSDRSLAVGSACLEAAGHIWVLLADVNRLMDTVERILRFVMSDMAAVALIAWLRLIVCATTLQNGLAIGRLVQLLGHRWIMLWLVVLTVLVILV</sequence>
<keyword evidence="1" id="KW-1133">Transmembrane helix</keyword>
<dbReference type="EMBL" id="CP069043">
    <property type="protein sequence ID" value="QRD06734.1"/>
    <property type="molecule type" value="Genomic_DNA"/>
</dbReference>
<evidence type="ECO:0000256" key="2">
    <source>
        <dbReference type="SAM" id="SignalP"/>
    </source>
</evidence>
<evidence type="ECO:0000313" key="4">
    <source>
        <dbReference type="Proteomes" id="UP000663193"/>
    </source>
</evidence>
<protein>
    <recommendedName>
        <fullName evidence="5">Abscisic acid G-protein coupled receptor-like domain-containing protein</fullName>
    </recommendedName>
</protein>
<evidence type="ECO:0000313" key="3">
    <source>
        <dbReference type="EMBL" id="QRD06734.1"/>
    </source>
</evidence>
<keyword evidence="2" id="KW-0732">Signal</keyword>
<dbReference type="Proteomes" id="UP000663193">
    <property type="component" value="Chromosome 21"/>
</dbReference>